<protein>
    <submittedName>
        <fullName evidence="1">Uncharacterized protein</fullName>
    </submittedName>
</protein>
<dbReference type="AlphaFoldDB" id="A0A381WD06"/>
<feature type="non-terminal residue" evidence="1">
    <location>
        <position position="46"/>
    </location>
</feature>
<organism evidence="1">
    <name type="scientific">marine metagenome</name>
    <dbReference type="NCBI Taxonomy" id="408172"/>
    <lineage>
        <taxon>unclassified sequences</taxon>
        <taxon>metagenomes</taxon>
        <taxon>ecological metagenomes</taxon>
    </lineage>
</organism>
<accession>A0A381WD06</accession>
<dbReference type="Gene3D" id="3.30.420.40">
    <property type="match status" value="1"/>
</dbReference>
<dbReference type="EMBL" id="UINC01011278">
    <property type="protein sequence ID" value="SVA49843.1"/>
    <property type="molecule type" value="Genomic_DNA"/>
</dbReference>
<proteinExistence type="predicted"/>
<evidence type="ECO:0000313" key="1">
    <source>
        <dbReference type="EMBL" id="SVA49843.1"/>
    </source>
</evidence>
<sequence>MSGTSLDGIDAVLVEICGTTEDDFSWKQVAFTSRPYDKEYRSQLYR</sequence>
<gene>
    <name evidence="1" type="ORF">METZ01_LOCUS102697</name>
</gene>
<reference evidence="1" key="1">
    <citation type="submission" date="2018-05" db="EMBL/GenBank/DDBJ databases">
        <authorList>
            <person name="Lanie J.A."/>
            <person name="Ng W.-L."/>
            <person name="Kazmierczak K.M."/>
            <person name="Andrzejewski T.M."/>
            <person name="Davidsen T.M."/>
            <person name="Wayne K.J."/>
            <person name="Tettelin H."/>
            <person name="Glass J.I."/>
            <person name="Rusch D."/>
            <person name="Podicherti R."/>
            <person name="Tsui H.-C.T."/>
            <person name="Winkler M.E."/>
        </authorList>
    </citation>
    <scope>NUCLEOTIDE SEQUENCE</scope>
</reference>
<name>A0A381WD06_9ZZZZ</name>